<reference evidence="10" key="2">
    <citation type="submission" date="2024-04" db="EMBL/GenBank/DDBJ databases">
        <authorList>
            <person name="Chen Y."/>
            <person name="Shah S."/>
            <person name="Dougan E. K."/>
            <person name="Thang M."/>
            <person name="Chan C."/>
        </authorList>
    </citation>
    <scope>NUCLEOTIDE SEQUENCE [LARGE SCALE GENOMIC DNA]</scope>
</reference>
<keyword evidence="7" id="KW-0472">Membrane</keyword>
<evidence type="ECO:0000256" key="4">
    <source>
        <dbReference type="ARBA" id="ARBA00023002"/>
    </source>
</evidence>
<keyword evidence="7" id="KW-0812">Transmembrane</keyword>
<feature type="domain" description="TauD/TfdA-like" evidence="8">
    <location>
        <begin position="329"/>
        <end position="573"/>
    </location>
</feature>
<evidence type="ECO:0000256" key="7">
    <source>
        <dbReference type="SAM" id="Phobius"/>
    </source>
</evidence>
<evidence type="ECO:0000313" key="9">
    <source>
        <dbReference type="EMBL" id="CAI4009650.1"/>
    </source>
</evidence>
<feature type="region of interest" description="Disordered" evidence="6">
    <location>
        <begin position="204"/>
        <end position="229"/>
    </location>
</feature>
<evidence type="ECO:0000313" key="11">
    <source>
        <dbReference type="EMBL" id="CAL4796962.1"/>
    </source>
</evidence>
<evidence type="ECO:0000313" key="10">
    <source>
        <dbReference type="EMBL" id="CAL1163025.1"/>
    </source>
</evidence>
<keyword evidence="12" id="KW-1185">Reference proteome</keyword>
<gene>
    <name evidence="9" type="ORF">C1SCF055_LOCUS34992</name>
</gene>
<dbReference type="Pfam" id="PF02668">
    <property type="entry name" value="TauD"/>
    <property type="match status" value="1"/>
</dbReference>
<dbReference type="GO" id="GO:0016706">
    <property type="term" value="F:2-oxoglutarate-dependent dioxygenase activity"/>
    <property type="evidence" value="ECO:0007669"/>
    <property type="project" value="TreeGrafter"/>
</dbReference>
<dbReference type="InterPro" id="IPR051323">
    <property type="entry name" value="AtsK-like"/>
</dbReference>
<reference evidence="9" key="1">
    <citation type="submission" date="2022-10" db="EMBL/GenBank/DDBJ databases">
        <authorList>
            <person name="Chen Y."/>
            <person name="Dougan E. K."/>
            <person name="Chan C."/>
            <person name="Rhodes N."/>
            <person name="Thang M."/>
        </authorList>
    </citation>
    <scope>NUCLEOTIDE SEQUENCE</scope>
</reference>
<sequence length="607" mass="68593">MMRLRLDSTSAQAFFSRLGPGKAAKHLSTRLLWTQQAMRKQWFYVDRKSTKENPADLNTKALSKERREFLMKRSGLKNQHFEENDDVVCSGKKKQLVKLLVNMIVASNLQGCEEAQAGVRTTSWILTWAFVVIIFLLVLVMRLFLKLTSKMEELERCKFALKTVKEAMIMNEEDDPLCSEDTELMSGCIIRHRVVREEALHTAANGDGDEHGADYADSDESFVEEESPRSEQVRAWVNDDGSVDFFEEADTDQRVVADLRALRDVSVLTGFGGLVGILILFLFILTLLRAAAKKRRERKGYEEALVAAARTWVGSIRTPQHDLIPVADFAVEVKGVDLASPCPELELQDALWIHGLLIFRGQDITGEELLRFAALFAEPAKAAGQQSAVAVYRVCDRDPLPRGQDFWHSDNSYAQECSGPTLLYALKVPQGPEGPLGDTLFLDAAADAVNLEGLSRSRAEIRKLRARHNVAFNAGAPLPEFSESPPVLHPVLRHHPITGDEVVFVNEAYVSQIEGLPEDESQQLLRQLRSRLTQRYRHRWQEGDVVVWDNHRLQHKATTLELPKNAERVMWRVQTHGFGYPTKRFEGTTGEEKVWLESAFVEMLFGL</sequence>
<comment type="caution">
    <text evidence="9">The sequence shown here is derived from an EMBL/GenBank/DDBJ whole genome shotgun (WGS) entry which is preliminary data.</text>
</comment>
<keyword evidence="5" id="KW-0408">Iron</keyword>
<feature type="transmembrane region" description="Helical" evidence="7">
    <location>
        <begin position="267"/>
        <end position="288"/>
    </location>
</feature>
<name>A0A9P1DG86_9DINO</name>
<dbReference type="PANTHER" id="PTHR30468">
    <property type="entry name" value="ALPHA-KETOGLUTARATE-DEPENDENT SULFONATE DIOXYGENASE"/>
    <property type="match status" value="1"/>
</dbReference>
<dbReference type="EMBL" id="CAMXCT010004580">
    <property type="protein sequence ID" value="CAI4009650.1"/>
    <property type="molecule type" value="Genomic_DNA"/>
</dbReference>
<evidence type="ECO:0000256" key="6">
    <source>
        <dbReference type="SAM" id="MobiDB-lite"/>
    </source>
</evidence>
<dbReference type="InterPro" id="IPR042098">
    <property type="entry name" value="TauD-like_sf"/>
</dbReference>
<feature type="transmembrane region" description="Helical" evidence="7">
    <location>
        <begin position="125"/>
        <end position="145"/>
    </location>
</feature>
<dbReference type="GO" id="GO:0046872">
    <property type="term" value="F:metal ion binding"/>
    <property type="evidence" value="ECO:0007669"/>
    <property type="project" value="UniProtKB-KW"/>
</dbReference>
<evidence type="ECO:0000259" key="8">
    <source>
        <dbReference type="Pfam" id="PF02668"/>
    </source>
</evidence>
<feature type="compositionally biased region" description="Acidic residues" evidence="6">
    <location>
        <begin position="216"/>
        <end position="225"/>
    </location>
</feature>
<keyword evidence="3 11" id="KW-0223">Dioxygenase</keyword>
<evidence type="ECO:0000256" key="3">
    <source>
        <dbReference type="ARBA" id="ARBA00022964"/>
    </source>
</evidence>
<accession>A0A9P1DG86</accession>
<dbReference type="Proteomes" id="UP001152797">
    <property type="component" value="Unassembled WGS sequence"/>
</dbReference>
<dbReference type="EMBL" id="CAMXCT020004580">
    <property type="protein sequence ID" value="CAL1163025.1"/>
    <property type="molecule type" value="Genomic_DNA"/>
</dbReference>
<comment type="similarity">
    <text evidence="1">Belongs to the TfdA dioxygenase family.</text>
</comment>
<dbReference type="SUPFAM" id="SSF51197">
    <property type="entry name" value="Clavaminate synthase-like"/>
    <property type="match status" value="1"/>
</dbReference>
<dbReference type="OrthoDB" id="5818554at2759"/>
<dbReference type="PANTHER" id="PTHR30468:SF1">
    <property type="entry name" value="ALPHA-KETOGLUTARATE-DEPENDENT SULFONATE DIOXYGENASE"/>
    <property type="match status" value="1"/>
</dbReference>
<organism evidence="9">
    <name type="scientific">Cladocopium goreaui</name>
    <dbReference type="NCBI Taxonomy" id="2562237"/>
    <lineage>
        <taxon>Eukaryota</taxon>
        <taxon>Sar</taxon>
        <taxon>Alveolata</taxon>
        <taxon>Dinophyceae</taxon>
        <taxon>Suessiales</taxon>
        <taxon>Symbiodiniaceae</taxon>
        <taxon>Cladocopium</taxon>
    </lineage>
</organism>
<evidence type="ECO:0000256" key="2">
    <source>
        <dbReference type="ARBA" id="ARBA00022723"/>
    </source>
</evidence>
<evidence type="ECO:0000256" key="5">
    <source>
        <dbReference type="ARBA" id="ARBA00023004"/>
    </source>
</evidence>
<protein>
    <submittedName>
        <fullName evidence="11">Alpha-ketoglutarate-dependent taurine dioxygenase (2-aminoethanesulfonate dioxygenase) (Sulfate starvation-induced protein 3) (SSI3)</fullName>
    </submittedName>
</protein>
<keyword evidence="2" id="KW-0479">Metal-binding</keyword>
<proteinExistence type="inferred from homology"/>
<evidence type="ECO:0000313" key="12">
    <source>
        <dbReference type="Proteomes" id="UP001152797"/>
    </source>
</evidence>
<dbReference type="GO" id="GO:0005737">
    <property type="term" value="C:cytoplasm"/>
    <property type="evidence" value="ECO:0007669"/>
    <property type="project" value="TreeGrafter"/>
</dbReference>
<dbReference type="GO" id="GO:0006790">
    <property type="term" value="P:sulfur compound metabolic process"/>
    <property type="evidence" value="ECO:0007669"/>
    <property type="project" value="TreeGrafter"/>
</dbReference>
<dbReference type="InterPro" id="IPR003819">
    <property type="entry name" value="TauD/TfdA-like"/>
</dbReference>
<keyword evidence="7" id="KW-1133">Transmembrane helix</keyword>
<keyword evidence="4" id="KW-0560">Oxidoreductase</keyword>
<dbReference type="Gene3D" id="3.60.130.10">
    <property type="entry name" value="Clavaminate synthase-like"/>
    <property type="match status" value="1"/>
</dbReference>
<dbReference type="AlphaFoldDB" id="A0A9P1DG86"/>
<evidence type="ECO:0000256" key="1">
    <source>
        <dbReference type="ARBA" id="ARBA00005896"/>
    </source>
</evidence>
<dbReference type="EMBL" id="CAMXCT030004580">
    <property type="protein sequence ID" value="CAL4796962.1"/>
    <property type="molecule type" value="Genomic_DNA"/>
</dbReference>